<dbReference type="PANTHER" id="PTHR43309:SF3">
    <property type="entry name" value="5-OXOPROLINASE SUBUNIT C"/>
    <property type="match status" value="1"/>
</dbReference>
<reference evidence="6 7" key="1">
    <citation type="submission" date="2017-10" db="EMBL/GenBank/DDBJ databases">
        <title>Sequencing the genomes of 1000 actinobacteria strains.</title>
        <authorList>
            <person name="Klenk H.-P."/>
        </authorList>
    </citation>
    <scope>NUCLEOTIDE SEQUENCE [LARGE SCALE GENOMIC DNA]</scope>
    <source>
        <strain evidence="6 7">DSM 20688</strain>
    </source>
</reference>
<dbReference type="InterPro" id="IPR003778">
    <property type="entry name" value="CT_A_B"/>
</dbReference>
<dbReference type="Pfam" id="PF02626">
    <property type="entry name" value="CT_A_B"/>
    <property type="match status" value="1"/>
</dbReference>
<proteinExistence type="predicted"/>
<dbReference type="Pfam" id="PF02682">
    <property type="entry name" value="CT_C_D"/>
    <property type="match status" value="1"/>
</dbReference>
<dbReference type="Gene3D" id="3.30.1360.40">
    <property type="match status" value="1"/>
</dbReference>
<evidence type="ECO:0000256" key="1">
    <source>
        <dbReference type="ARBA" id="ARBA00022741"/>
    </source>
</evidence>
<dbReference type="SMART" id="SM00797">
    <property type="entry name" value="AHS2"/>
    <property type="match status" value="1"/>
</dbReference>
<dbReference type="Gene3D" id="2.40.100.10">
    <property type="entry name" value="Cyclophilin-like"/>
    <property type="match status" value="2"/>
</dbReference>
<evidence type="ECO:0000313" key="6">
    <source>
        <dbReference type="EMBL" id="PFG29071.1"/>
    </source>
</evidence>
<dbReference type="EMBL" id="PDJF01000001">
    <property type="protein sequence ID" value="PFG29071.1"/>
    <property type="molecule type" value="Genomic_DNA"/>
</dbReference>
<dbReference type="STRING" id="1724.GCA_001044175_01917"/>
<accession>A0A2A9DRQ9</accession>
<dbReference type="SUPFAM" id="SSF160467">
    <property type="entry name" value="PH0987 N-terminal domain-like"/>
    <property type="match status" value="1"/>
</dbReference>
<feature type="domain" description="Carboxyltransferase" evidence="5">
    <location>
        <begin position="248"/>
        <end position="525"/>
    </location>
</feature>
<keyword evidence="7" id="KW-1185">Reference proteome</keyword>
<keyword evidence="1" id="KW-0547">Nucleotide-binding</keyword>
<dbReference type="InterPro" id="IPR052708">
    <property type="entry name" value="PxpC"/>
</dbReference>
<name>A0A2A9DRQ9_9CORY</name>
<evidence type="ECO:0000259" key="4">
    <source>
        <dbReference type="SMART" id="SM00796"/>
    </source>
</evidence>
<protein>
    <submittedName>
        <fullName evidence="6">KipI family sensor histidine kinase inhibitor</fullName>
    </submittedName>
</protein>
<dbReference type="SUPFAM" id="SSF50891">
    <property type="entry name" value="Cyclophilin-like"/>
    <property type="match status" value="2"/>
</dbReference>
<keyword evidence="2" id="KW-0378">Hydrolase</keyword>
<dbReference type="Proteomes" id="UP000221653">
    <property type="component" value="Unassembled WGS sequence"/>
</dbReference>
<dbReference type="AlphaFoldDB" id="A0A2A9DRQ9"/>
<dbReference type="OrthoDB" id="9768696at2"/>
<dbReference type="SMART" id="SM00796">
    <property type="entry name" value="AHS1"/>
    <property type="match status" value="1"/>
</dbReference>
<evidence type="ECO:0000256" key="3">
    <source>
        <dbReference type="ARBA" id="ARBA00022840"/>
    </source>
</evidence>
<evidence type="ECO:0000256" key="2">
    <source>
        <dbReference type="ARBA" id="ARBA00022801"/>
    </source>
</evidence>
<comment type="caution">
    <text evidence="6">The sequence shown here is derived from an EMBL/GenBank/DDBJ whole genome shotgun (WGS) entry which is preliminary data.</text>
</comment>
<organism evidence="6 7">
    <name type="scientific">Corynebacterium renale</name>
    <dbReference type="NCBI Taxonomy" id="1724"/>
    <lineage>
        <taxon>Bacteria</taxon>
        <taxon>Bacillati</taxon>
        <taxon>Actinomycetota</taxon>
        <taxon>Actinomycetes</taxon>
        <taxon>Mycobacteriales</taxon>
        <taxon>Corynebacteriaceae</taxon>
        <taxon>Corynebacterium</taxon>
    </lineage>
</organism>
<keyword evidence="3" id="KW-0067">ATP-binding</keyword>
<sequence length="528" mass="55061">MTPTIHAAGSRALLVDLPDLNTVLRWHAALTAEPLPGQRDCVAAATTLLITLDSEIATVLAAQTLTSFNPPEQAQAQAKEIVVPVVYDGADLDEAAELVGWSVDKLIEWHTATMWKGAFGGFAPGFTYCVPVEGAGLDMPRKSSPRTEVPQGAVGLAGNFSAVYPRTSPGGWQLLGTTALPMWDSQATPPAAIQPGDTVRYEAVREHIEVSAHQATARSRVPRRPVVTVTDAGLQTLIEDGGRHGSGNLGVTTSGFADRASAHAANRVLGNQPNAAVLENIGGLTLEALTDCVIAVTGAQAPVTIDGKQIDLCAPKLFTRGSTLVIGDATVGTRNYVALRGGVIVAEELGSASTDVLSGLGPAPIKAGDQLTVPTQIMGTVTDPQPNPLRVTDNNGTTEGTLRVIAGPRDGWIDCGVEKLLGQTWTVTAQSNRVGVRLDPTEELLERSAEADGQELASEGMVAGSIQVPPNGHPVLFLRDHAVTGGYPVVATVVHEDLDIAAQLPPGSQIRFVGAASPLNRTSPTPQK</sequence>
<evidence type="ECO:0000313" key="7">
    <source>
        <dbReference type="Proteomes" id="UP000221653"/>
    </source>
</evidence>
<dbReference type="InterPro" id="IPR003833">
    <property type="entry name" value="CT_C_D"/>
</dbReference>
<dbReference type="RefSeq" id="WP_048380367.1">
    <property type="nucleotide sequence ID" value="NZ_LDYE01000007.1"/>
</dbReference>
<dbReference type="GO" id="GO:0005524">
    <property type="term" value="F:ATP binding"/>
    <property type="evidence" value="ECO:0007669"/>
    <property type="project" value="UniProtKB-KW"/>
</dbReference>
<dbReference type="PANTHER" id="PTHR43309">
    <property type="entry name" value="5-OXOPROLINASE SUBUNIT C"/>
    <property type="match status" value="1"/>
</dbReference>
<evidence type="ECO:0000259" key="5">
    <source>
        <dbReference type="SMART" id="SM00797"/>
    </source>
</evidence>
<dbReference type="InterPro" id="IPR029000">
    <property type="entry name" value="Cyclophilin-like_dom_sf"/>
</dbReference>
<feature type="domain" description="Carboxyltransferase" evidence="4">
    <location>
        <begin position="3"/>
        <end position="193"/>
    </location>
</feature>
<dbReference type="GO" id="GO:0016787">
    <property type="term" value="F:hydrolase activity"/>
    <property type="evidence" value="ECO:0007669"/>
    <property type="project" value="UniProtKB-KW"/>
</dbReference>
<gene>
    <name evidence="6" type="ORF">ATK06_2205</name>
</gene>